<comment type="catalytic activity">
    <reaction evidence="12">
        <text>Preferential cleavage: (Ac)2-L-Lys-D-Ala-|-D-Ala. Also transpeptidation of peptidyl-alanyl moieties that are N-acyl substituents of D-alanine.</text>
        <dbReference type="EC" id="3.4.16.4"/>
    </reaction>
</comment>
<dbReference type="Gene3D" id="3.40.710.10">
    <property type="entry name" value="DD-peptidase/beta-lactamase superfamily"/>
    <property type="match status" value="1"/>
</dbReference>
<evidence type="ECO:0000256" key="6">
    <source>
        <dbReference type="ARBA" id="ARBA00022679"/>
    </source>
</evidence>
<sequence>MSASRTAARITSHLGVMVAVSVVLGVVVAGLAIPFAGLVGLSAQGVAETMDDLPEELETGDLAQRTTILDVDGNTIATLYDQNRVEVPLRQVSRTMVKAILSIEDYRFYEHGALDVKGTLRAFVTNQASGGTVQGGSSITQQLVKQTLINQAATEEEQAAATADTYARKLTELRYAVALEEQHSKDWILERYLNIVYFGDGAYGIQAAAKHFFNVNAKDLNVKQSAMLAGMVKNPYGYDPTNDKARAKDRRDVVIQRMADLSVISQKRAAKLRKQGLGLDVQKNQNGCVSATAPFFCDYVVNYLVADSDLGRSEKARRRLLYTGGLTIQTTLDMDFQNAADTSVSNAVQPTDGAIGGLAMVEPLTGDVKALAQSRPMGRKKKQGETYLNFVVPKEYGDSNGFQPGSTFKPFVLATAIEQGIPLNTQIASPQTITLPISSFRDCSGPIQSTQDYEVNNSTGYGTYTLYTGTQQSVNTFFVQLEQRVGICKPYNLAVKMGIQNLKGKTARSLYEVPAFTLGVADTSVLEMAEAYATFAGRGVHCDSRPVTSITGPNGNTVKEYDSSCERVMQATTADGVADVLRGVIEGGFASAQALDQPAGGKTGTTQSGRAVWFAGFTRNMAAVSMVAGVNNLGQPESLVGKYLNGRYVASASGSTYAAPIWGDAMKAIDDQLANENFVAPTDAVVNGVQTTVPSVSGMTIETARQTLKDAGFGVSVGSSVNSSLSAGLVAYSSPGGGSTAAENSFVILYPSNGVPPVVNTPSTGGNNDGGNNNGGNNGGNDGGGNNSGGGNNGNGNGGGNNGGGNNG</sequence>
<evidence type="ECO:0000256" key="14">
    <source>
        <dbReference type="SAM" id="MobiDB-lite"/>
    </source>
</evidence>
<evidence type="ECO:0000256" key="10">
    <source>
        <dbReference type="ARBA" id="ARBA00023268"/>
    </source>
</evidence>
<protein>
    <submittedName>
        <fullName evidence="17">Transglycosylase domain-containing protein</fullName>
    </submittedName>
</protein>
<dbReference type="Pfam" id="PF03793">
    <property type="entry name" value="PASTA"/>
    <property type="match status" value="1"/>
</dbReference>
<keyword evidence="3" id="KW-0121">Carboxypeptidase</keyword>
<dbReference type="AlphaFoldDB" id="A0A9X2IEV2"/>
<dbReference type="InterPro" id="IPR001264">
    <property type="entry name" value="Glyco_trans_51"/>
</dbReference>
<keyword evidence="7" id="KW-0378">Hydrolase</keyword>
<name>A0A9X2IEV2_9ACTN</name>
<dbReference type="GO" id="GO:0006508">
    <property type="term" value="P:proteolysis"/>
    <property type="evidence" value="ECO:0007669"/>
    <property type="project" value="UniProtKB-KW"/>
</dbReference>
<evidence type="ECO:0000256" key="12">
    <source>
        <dbReference type="ARBA" id="ARBA00034000"/>
    </source>
</evidence>
<dbReference type="InterPro" id="IPR005543">
    <property type="entry name" value="PASTA_dom"/>
</dbReference>
<evidence type="ECO:0000256" key="5">
    <source>
        <dbReference type="ARBA" id="ARBA00022676"/>
    </source>
</evidence>
<dbReference type="InterPro" id="IPR023346">
    <property type="entry name" value="Lysozyme-like_dom_sf"/>
</dbReference>
<keyword evidence="15" id="KW-0812">Transmembrane</keyword>
<evidence type="ECO:0000256" key="15">
    <source>
        <dbReference type="SAM" id="Phobius"/>
    </source>
</evidence>
<keyword evidence="11" id="KW-0961">Cell wall biogenesis/degradation</keyword>
<feature type="region of interest" description="Disordered" evidence="14">
    <location>
        <begin position="758"/>
        <end position="808"/>
    </location>
</feature>
<comment type="similarity">
    <text evidence="2">In the N-terminal section; belongs to the glycosyltransferase 51 family.</text>
</comment>
<keyword evidence="15" id="KW-1133">Transmembrane helix</keyword>
<dbReference type="EMBL" id="JAMOIL010000011">
    <property type="protein sequence ID" value="MCM0620692.1"/>
    <property type="molecule type" value="Genomic_DNA"/>
</dbReference>
<evidence type="ECO:0000256" key="13">
    <source>
        <dbReference type="ARBA" id="ARBA00049902"/>
    </source>
</evidence>
<evidence type="ECO:0000256" key="4">
    <source>
        <dbReference type="ARBA" id="ARBA00022670"/>
    </source>
</evidence>
<dbReference type="GO" id="GO:0009252">
    <property type="term" value="P:peptidoglycan biosynthetic process"/>
    <property type="evidence" value="ECO:0007669"/>
    <property type="project" value="UniProtKB-KW"/>
</dbReference>
<evidence type="ECO:0000256" key="2">
    <source>
        <dbReference type="ARBA" id="ARBA00007739"/>
    </source>
</evidence>
<dbReference type="PROSITE" id="PS51178">
    <property type="entry name" value="PASTA"/>
    <property type="match status" value="1"/>
</dbReference>
<dbReference type="InterPro" id="IPR036950">
    <property type="entry name" value="PBP_transglycosylase"/>
</dbReference>
<dbReference type="GO" id="GO:0009002">
    <property type="term" value="F:serine-type D-Ala-D-Ala carboxypeptidase activity"/>
    <property type="evidence" value="ECO:0007669"/>
    <property type="project" value="UniProtKB-EC"/>
</dbReference>
<dbReference type="InterPro" id="IPR050396">
    <property type="entry name" value="Glycosyltr_51/Transpeptidase"/>
</dbReference>
<dbReference type="SMART" id="SM00740">
    <property type="entry name" value="PASTA"/>
    <property type="match status" value="1"/>
</dbReference>
<evidence type="ECO:0000256" key="7">
    <source>
        <dbReference type="ARBA" id="ARBA00022801"/>
    </source>
</evidence>
<dbReference type="PANTHER" id="PTHR32282:SF33">
    <property type="entry name" value="PEPTIDOGLYCAN GLYCOSYLTRANSFERASE"/>
    <property type="match status" value="1"/>
</dbReference>
<keyword evidence="6" id="KW-0808">Transferase</keyword>
<dbReference type="Pfam" id="PF00912">
    <property type="entry name" value="Transgly"/>
    <property type="match status" value="1"/>
</dbReference>
<dbReference type="Proteomes" id="UP001139485">
    <property type="component" value="Unassembled WGS sequence"/>
</dbReference>
<comment type="caution">
    <text evidence="17">The sequence shown here is derived from an EMBL/GenBank/DDBJ whole genome shotgun (WGS) entry which is preliminary data.</text>
</comment>
<keyword evidence="8" id="KW-0133">Cell shape</keyword>
<feature type="transmembrane region" description="Helical" evidence="15">
    <location>
        <begin position="12"/>
        <end position="36"/>
    </location>
</feature>
<evidence type="ECO:0000256" key="1">
    <source>
        <dbReference type="ARBA" id="ARBA00007090"/>
    </source>
</evidence>
<evidence type="ECO:0000256" key="3">
    <source>
        <dbReference type="ARBA" id="ARBA00022645"/>
    </source>
</evidence>
<dbReference type="Pfam" id="PF00905">
    <property type="entry name" value="Transpeptidase"/>
    <property type="match status" value="1"/>
</dbReference>
<evidence type="ECO:0000256" key="9">
    <source>
        <dbReference type="ARBA" id="ARBA00022984"/>
    </source>
</evidence>
<dbReference type="GO" id="GO:0008955">
    <property type="term" value="F:peptidoglycan glycosyltransferase activity"/>
    <property type="evidence" value="ECO:0007669"/>
    <property type="project" value="UniProtKB-EC"/>
</dbReference>
<dbReference type="CDD" id="cd06577">
    <property type="entry name" value="PASTA_pknB"/>
    <property type="match status" value="1"/>
</dbReference>
<proteinExistence type="inferred from homology"/>
<evidence type="ECO:0000313" key="17">
    <source>
        <dbReference type="EMBL" id="MCM0620692.1"/>
    </source>
</evidence>
<evidence type="ECO:0000256" key="8">
    <source>
        <dbReference type="ARBA" id="ARBA00022960"/>
    </source>
</evidence>
<dbReference type="GO" id="GO:0008658">
    <property type="term" value="F:penicillin binding"/>
    <property type="evidence" value="ECO:0007669"/>
    <property type="project" value="InterPro"/>
</dbReference>
<evidence type="ECO:0000259" key="16">
    <source>
        <dbReference type="PROSITE" id="PS51178"/>
    </source>
</evidence>
<evidence type="ECO:0000313" key="18">
    <source>
        <dbReference type="Proteomes" id="UP001139485"/>
    </source>
</evidence>
<dbReference type="InterPro" id="IPR012338">
    <property type="entry name" value="Beta-lactam/transpept-like"/>
</dbReference>
<keyword evidence="9" id="KW-0573">Peptidoglycan synthesis</keyword>
<dbReference type="Gene3D" id="1.10.3810.10">
    <property type="entry name" value="Biosynthetic peptidoglycan transglycosylase-like"/>
    <property type="match status" value="1"/>
</dbReference>
<keyword evidence="18" id="KW-1185">Reference proteome</keyword>
<dbReference type="PANTHER" id="PTHR32282">
    <property type="entry name" value="BINDING PROTEIN TRANSPEPTIDASE, PUTATIVE-RELATED"/>
    <property type="match status" value="1"/>
</dbReference>
<dbReference type="SUPFAM" id="SSF53955">
    <property type="entry name" value="Lysozyme-like"/>
    <property type="match status" value="1"/>
</dbReference>
<gene>
    <name evidence="17" type="ORF">M8330_10360</name>
</gene>
<keyword evidence="15" id="KW-0472">Membrane</keyword>
<feature type="compositionally biased region" description="Gly residues" evidence="14">
    <location>
        <begin position="767"/>
        <end position="808"/>
    </location>
</feature>
<organism evidence="17 18">
    <name type="scientific">Nocardioides bruguierae</name>
    <dbReference type="NCBI Taxonomy" id="2945102"/>
    <lineage>
        <taxon>Bacteria</taxon>
        <taxon>Bacillati</taxon>
        <taxon>Actinomycetota</taxon>
        <taxon>Actinomycetes</taxon>
        <taxon>Propionibacteriales</taxon>
        <taxon>Nocardioidaceae</taxon>
        <taxon>Nocardioides</taxon>
    </lineage>
</organism>
<reference evidence="17" key="1">
    <citation type="submission" date="2022-05" db="EMBL/GenBank/DDBJ databases">
        <authorList>
            <person name="Tuo L."/>
        </authorList>
    </citation>
    <scope>NUCLEOTIDE SEQUENCE</scope>
    <source>
        <strain evidence="17">BSK12Z-4</strain>
    </source>
</reference>
<feature type="domain" description="PASTA" evidence="16">
    <location>
        <begin position="688"/>
        <end position="753"/>
    </location>
</feature>
<dbReference type="GO" id="GO:0008360">
    <property type="term" value="P:regulation of cell shape"/>
    <property type="evidence" value="ECO:0007669"/>
    <property type="project" value="UniProtKB-KW"/>
</dbReference>
<keyword evidence="10" id="KW-0511">Multifunctional enzyme</keyword>
<dbReference type="SUPFAM" id="SSF56601">
    <property type="entry name" value="beta-lactamase/transpeptidase-like"/>
    <property type="match status" value="1"/>
</dbReference>
<keyword evidence="4" id="KW-0645">Protease</keyword>
<dbReference type="GO" id="GO:0071555">
    <property type="term" value="P:cell wall organization"/>
    <property type="evidence" value="ECO:0007669"/>
    <property type="project" value="UniProtKB-KW"/>
</dbReference>
<accession>A0A9X2IEV2</accession>
<comment type="similarity">
    <text evidence="1">In the C-terminal section; belongs to the transpeptidase family.</text>
</comment>
<evidence type="ECO:0000256" key="11">
    <source>
        <dbReference type="ARBA" id="ARBA00023316"/>
    </source>
</evidence>
<dbReference type="RefSeq" id="WP_250827257.1">
    <property type="nucleotide sequence ID" value="NZ_JAMOIL010000011.1"/>
</dbReference>
<dbReference type="InterPro" id="IPR001460">
    <property type="entry name" value="PCN-bd_Tpept"/>
</dbReference>
<comment type="catalytic activity">
    <reaction evidence="13">
        <text>[GlcNAc-(1-&gt;4)-Mur2Ac(oyl-L-Ala-gamma-D-Glu-L-Lys-D-Ala-D-Ala)](n)-di-trans,octa-cis-undecaprenyl diphosphate + beta-D-GlcNAc-(1-&gt;4)-Mur2Ac(oyl-L-Ala-gamma-D-Glu-L-Lys-D-Ala-D-Ala)-di-trans,octa-cis-undecaprenyl diphosphate = [GlcNAc-(1-&gt;4)-Mur2Ac(oyl-L-Ala-gamma-D-Glu-L-Lys-D-Ala-D-Ala)](n+1)-di-trans,octa-cis-undecaprenyl diphosphate + di-trans,octa-cis-undecaprenyl diphosphate + H(+)</text>
        <dbReference type="Rhea" id="RHEA:23708"/>
        <dbReference type="Rhea" id="RHEA-COMP:9602"/>
        <dbReference type="Rhea" id="RHEA-COMP:9603"/>
        <dbReference type="ChEBI" id="CHEBI:15378"/>
        <dbReference type="ChEBI" id="CHEBI:58405"/>
        <dbReference type="ChEBI" id="CHEBI:60033"/>
        <dbReference type="ChEBI" id="CHEBI:78435"/>
        <dbReference type="EC" id="2.4.99.28"/>
    </reaction>
</comment>
<dbReference type="FunFam" id="1.10.3810.10:FF:000001">
    <property type="entry name" value="Penicillin-binding protein 1A"/>
    <property type="match status" value="1"/>
</dbReference>
<keyword evidence="5" id="KW-0328">Glycosyltransferase</keyword>
<dbReference type="GO" id="GO:0030288">
    <property type="term" value="C:outer membrane-bounded periplasmic space"/>
    <property type="evidence" value="ECO:0007669"/>
    <property type="project" value="TreeGrafter"/>
</dbReference>
<dbReference type="Gene3D" id="3.30.10.20">
    <property type="match status" value="1"/>
</dbReference>